<evidence type="ECO:0000313" key="2">
    <source>
        <dbReference type="EMBL" id="SBV31990.1"/>
    </source>
</evidence>
<sequence length="605" mass="63909">MSALRRPLRPGFRHPGEGRDLAGASNREGEIPAFAGMTERGWSCRPVAILAGLLLAGTATGAHAQFSGDPGSGGDTPPSAPAAESGRTAERGERQRTQRQVDVSPYLEVGQVLTADLKNGGDVLTYTTVAAGIDAAIVTRRVELAATLRYEHQFGWGDQGDTDVVSGLARGRLEVARGLNLEGGALATRTRADGQGADSGLFIGDASNVANLYSVYAGPTLARRIGGLDFGAGYRFGYTKVDVDQPAILSPGTQPQDIFDSSTNHVAWASLGARPGDLPFGWQVSGGYEREDASQLDQRYEGKYARADVTVPIGPTVALLGGVGYEDIEIGQRDPVLDADGVPVRDANGRFVTDKSTPRRLSFDTDGLIWDAGVMWRPSRRTSLTARVGRRYGDTIYTGSFAYRADHATTIQVGVYDGLSSLGRGLSGGLAALPTQFDPTRNPIGGNINPCVFGQQGGGCLNNQLGSATSAQYRSRGVQATLSSRFSGWAYGVGIGYDQRKLLAPQLSPIGGLNGIKDESYYLFVSAGRQLDVDSDLSLSGYVNYFDNGAPGASDVQSAGLSAAYSRRFWRGLTGTAAASLNAFDQEGFNSQLIGSALVGLRYNF</sequence>
<dbReference type="SUPFAM" id="SSF56935">
    <property type="entry name" value="Porins"/>
    <property type="match status" value="1"/>
</dbReference>
<feature type="region of interest" description="Disordered" evidence="1">
    <location>
        <begin position="65"/>
        <end position="102"/>
    </location>
</feature>
<gene>
    <name evidence="2" type="ORF">SPPYR_0870</name>
</gene>
<evidence type="ECO:0008006" key="3">
    <source>
        <dbReference type="Google" id="ProtNLM"/>
    </source>
</evidence>
<name>A0A1Y5PPU6_9SPHN</name>
<accession>A0A1Y5PPU6</accession>
<organism evidence="2">
    <name type="scientific">uncultured Sphingopyxis sp</name>
    <dbReference type="NCBI Taxonomy" id="310581"/>
    <lineage>
        <taxon>Bacteria</taxon>
        <taxon>Pseudomonadati</taxon>
        <taxon>Pseudomonadota</taxon>
        <taxon>Alphaproteobacteria</taxon>
        <taxon>Sphingomonadales</taxon>
        <taxon>Sphingomonadaceae</taxon>
        <taxon>Sphingopyxis</taxon>
        <taxon>environmental samples</taxon>
    </lineage>
</organism>
<evidence type="ECO:0000256" key="1">
    <source>
        <dbReference type="SAM" id="MobiDB-lite"/>
    </source>
</evidence>
<feature type="compositionally biased region" description="Basic residues" evidence="1">
    <location>
        <begin position="1"/>
        <end position="12"/>
    </location>
</feature>
<dbReference type="EMBL" id="LT598653">
    <property type="protein sequence ID" value="SBV31990.1"/>
    <property type="molecule type" value="Genomic_DNA"/>
</dbReference>
<feature type="compositionally biased region" description="Basic and acidic residues" evidence="1">
    <location>
        <begin position="87"/>
        <end position="96"/>
    </location>
</feature>
<dbReference type="KEGG" id="sphu:SPPYR_0870"/>
<protein>
    <recommendedName>
        <fullName evidence="3">Glycine-rich cell wall structural protein</fullName>
    </recommendedName>
</protein>
<reference evidence="2" key="1">
    <citation type="submission" date="2016-03" db="EMBL/GenBank/DDBJ databases">
        <authorList>
            <person name="Ploux O."/>
        </authorList>
    </citation>
    <scope>NUCLEOTIDE SEQUENCE</scope>
    <source>
        <strain evidence="2">UC10</strain>
    </source>
</reference>
<feature type="region of interest" description="Disordered" evidence="1">
    <location>
        <begin position="1"/>
        <end position="25"/>
    </location>
</feature>
<dbReference type="AlphaFoldDB" id="A0A1Y5PPU6"/>
<proteinExistence type="predicted"/>